<reference evidence="2" key="1">
    <citation type="thesis" date="2020" institute="ProQuest LLC" country="789 East Eisenhower Parkway, Ann Arbor, MI, USA">
        <title>Comparative Genomics and Chromosome Evolution.</title>
        <authorList>
            <person name="Mudd A.B."/>
        </authorList>
    </citation>
    <scope>NUCLEOTIDE SEQUENCE</scope>
    <source>
        <strain evidence="2">237g6f4</strain>
        <tissue evidence="2">Blood</tissue>
    </source>
</reference>
<evidence type="ECO:0000313" key="2">
    <source>
        <dbReference type="EMBL" id="KAG8549972.1"/>
    </source>
</evidence>
<sequence>MCIYSPSTSFAPLKEQFQCLFLILPGLSYKCSNNASKCICSRPQWAEFAQTLPPNGHCSGAGPLFPDFITYITYVCCSHYILHNAAVLLLLCYFIFLLKEIYHHKPS</sequence>
<accession>A0AAV6ZKR5</accession>
<dbReference type="AlphaFoldDB" id="A0AAV6ZKR5"/>
<dbReference type="Proteomes" id="UP000824782">
    <property type="component" value="Unassembled WGS sequence"/>
</dbReference>
<dbReference type="EMBL" id="WNYA01000110">
    <property type="protein sequence ID" value="KAG8549972.1"/>
    <property type="molecule type" value="Genomic_DNA"/>
</dbReference>
<evidence type="ECO:0000256" key="1">
    <source>
        <dbReference type="SAM" id="Phobius"/>
    </source>
</evidence>
<proteinExistence type="predicted"/>
<comment type="caution">
    <text evidence="2">The sequence shown here is derived from an EMBL/GenBank/DDBJ whole genome shotgun (WGS) entry which is preliminary data.</text>
</comment>
<name>A0AAV6ZKR5_ENGPU</name>
<gene>
    <name evidence="2" type="ORF">GDO81_030190</name>
</gene>
<keyword evidence="3" id="KW-1185">Reference proteome</keyword>
<feature type="transmembrane region" description="Helical" evidence="1">
    <location>
        <begin position="80"/>
        <end position="98"/>
    </location>
</feature>
<keyword evidence="1" id="KW-0472">Membrane</keyword>
<keyword evidence="1" id="KW-1133">Transmembrane helix</keyword>
<keyword evidence="1" id="KW-0812">Transmembrane</keyword>
<protein>
    <submittedName>
        <fullName evidence="2">Uncharacterized protein</fullName>
    </submittedName>
</protein>
<evidence type="ECO:0000313" key="3">
    <source>
        <dbReference type="Proteomes" id="UP000824782"/>
    </source>
</evidence>
<organism evidence="2 3">
    <name type="scientific">Engystomops pustulosus</name>
    <name type="common">Tungara frog</name>
    <name type="synonym">Physalaemus pustulosus</name>
    <dbReference type="NCBI Taxonomy" id="76066"/>
    <lineage>
        <taxon>Eukaryota</taxon>
        <taxon>Metazoa</taxon>
        <taxon>Chordata</taxon>
        <taxon>Craniata</taxon>
        <taxon>Vertebrata</taxon>
        <taxon>Euteleostomi</taxon>
        <taxon>Amphibia</taxon>
        <taxon>Batrachia</taxon>
        <taxon>Anura</taxon>
        <taxon>Neobatrachia</taxon>
        <taxon>Hyloidea</taxon>
        <taxon>Leptodactylidae</taxon>
        <taxon>Leiuperinae</taxon>
        <taxon>Engystomops</taxon>
    </lineage>
</organism>